<accession>A0AA36BJ17</accession>
<dbReference type="GO" id="GO:0030151">
    <property type="term" value="F:molybdenum ion binding"/>
    <property type="evidence" value="ECO:0007669"/>
    <property type="project" value="InterPro"/>
</dbReference>
<reference evidence="2" key="1">
    <citation type="submission" date="2023-08" db="EMBL/GenBank/DDBJ databases">
        <authorList>
            <person name="Alioto T."/>
            <person name="Alioto T."/>
            <person name="Gomez Garrido J."/>
        </authorList>
    </citation>
    <scope>NUCLEOTIDE SEQUENCE</scope>
</reference>
<keyword evidence="3" id="KW-1185">Reference proteome</keyword>
<dbReference type="GO" id="GO:0030170">
    <property type="term" value="F:pyridoxal phosphate binding"/>
    <property type="evidence" value="ECO:0007669"/>
    <property type="project" value="InterPro"/>
</dbReference>
<dbReference type="SUPFAM" id="SSF141673">
    <property type="entry name" value="MOSC N-terminal domain-like"/>
    <property type="match status" value="1"/>
</dbReference>
<dbReference type="PANTHER" id="PTHR14237">
    <property type="entry name" value="MOLYBDOPTERIN COFACTOR SULFURASE MOSC"/>
    <property type="match status" value="1"/>
</dbReference>
<dbReference type="GO" id="GO:0003824">
    <property type="term" value="F:catalytic activity"/>
    <property type="evidence" value="ECO:0007669"/>
    <property type="project" value="InterPro"/>
</dbReference>
<gene>
    <name evidence="2" type="ORF">OCTVUL_1B028324</name>
</gene>
<dbReference type="InterPro" id="IPR005303">
    <property type="entry name" value="MOCOS_middle"/>
</dbReference>
<dbReference type="PROSITE" id="PS51340">
    <property type="entry name" value="MOSC"/>
    <property type="match status" value="1"/>
</dbReference>
<dbReference type="InterPro" id="IPR005302">
    <property type="entry name" value="MoCF_Sase_C"/>
</dbReference>
<dbReference type="SUPFAM" id="SSF50800">
    <property type="entry name" value="PK beta-barrel domain-like"/>
    <property type="match status" value="1"/>
</dbReference>
<dbReference type="EMBL" id="OX597830">
    <property type="protein sequence ID" value="CAI9735316.1"/>
    <property type="molecule type" value="Genomic_DNA"/>
</dbReference>
<evidence type="ECO:0000313" key="3">
    <source>
        <dbReference type="Proteomes" id="UP001162480"/>
    </source>
</evidence>
<dbReference type="Pfam" id="PF03476">
    <property type="entry name" value="MOSC_N"/>
    <property type="match status" value="1"/>
</dbReference>
<name>A0AA36BJ17_OCTVU</name>
<feature type="domain" description="MOSC" evidence="1">
    <location>
        <begin position="164"/>
        <end position="336"/>
    </location>
</feature>
<dbReference type="Pfam" id="PF03473">
    <property type="entry name" value="MOSC"/>
    <property type="match status" value="1"/>
</dbReference>
<dbReference type="Proteomes" id="UP001162480">
    <property type="component" value="Chromosome 17"/>
</dbReference>
<proteinExistence type="predicted"/>
<organism evidence="2 3">
    <name type="scientific">Octopus vulgaris</name>
    <name type="common">Common octopus</name>
    <dbReference type="NCBI Taxonomy" id="6645"/>
    <lineage>
        <taxon>Eukaryota</taxon>
        <taxon>Metazoa</taxon>
        <taxon>Spiralia</taxon>
        <taxon>Lophotrochozoa</taxon>
        <taxon>Mollusca</taxon>
        <taxon>Cephalopoda</taxon>
        <taxon>Coleoidea</taxon>
        <taxon>Octopodiformes</taxon>
        <taxon>Octopoda</taxon>
        <taxon>Incirrata</taxon>
        <taxon>Octopodidae</taxon>
        <taxon>Octopus</taxon>
    </lineage>
</organism>
<dbReference type="InterPro" id="IPR011037">
    <property type="entry name" value="Pyrv_Knase-like_insert_dom_sf"/>
</dbReference>
<dbReference type="PANTHER" id="PTHR14237:SF19">
    <property type="entry name" value="MITOCHONDRIAL AMIDOXIME REDUCING COMPONENT 1"/>
    <property type="match status" value="1"/>
</dbReference>
<sequence length="338" mass="38468">MENSCLSFKADLLFENCYFSTSSATSSRLIPANDSMVATVEGIRGTFKGSAFSAYFVFGFNPYIPLKPLRETTSPSRMRAWCTRLGISYKDVGDRQWMFVRPNNAFLSQRQEPKMSLITPNVDEEDCLQLEAPEMKPLRLPKKSKNQKKNIISCSVWGNEISGQDCGDEAATWICDYLQKDGYRMVYSGDNLEKRNVKPKQYSPIQNAQCVYQDSSPYHLLSQASIDDINSRINKEVTVYNFRPNILVEGCMAFDEDCWDEIRIGTNVTFHYIEPCSRCLLPSVEPNTGEKDPEMEPFKTLQSFRAPRGTKSPNFGIMISPNTEGWIQVGDPVYAFRK</sequence>
<evidence type="ECO:0000313" key="2">
    <source>
        <dbReference type="EMBL" id="CAI9735316.1"/>
    </source>
</evidence>
<protein>
    <submittedName>
        <fullName evidence="2">Mitochondrial amidoxime-reducing component 1-like</fullName>
    </submittedName>
</protein>
<dbReference type="AlphaFoldDB" id="A0AA36BJ17"/>
<evidence type="ECO:0000259" key="1">
    <source>
        <dbReference type="PROSITE" id="PS51340"/>
    </source>
</evidence>